<keyword evidence="6" id="KW-0675">Receptor</keyword>
<accession>A0ABD0SE71</accession>
<comment type="caution">
    <text evidence="9">The sequence shown here is derived from an EMBL/GenBank/DDBJ whole genome shotgun (WGS) entry which is preliminary data.</text>
</comment>
<keyword evidence="3 8" id="KW-0812">Transmembrane</keyword>
<organism evidence="9 10">
    <name type="scientific">Loxostege sticticalis</name>
    <name type="common">Beet webworm moth</name>
    <dbReference type="NCBI Taxonomy" id="481309"/>
    <lineage>
        <taxon>Eukaryota</taxon>
        <taxon>Metazoa</taxon>
        <taxon>Ecdysozoa</taxon>
        <taxon>Arthropoda</taxon>
        <taxon>Hexapoda</taxon>
        <taxon>Insecta</taxon>
        <taxon>Pterygota</taxon>
        <taxon>Neoptera</taxon>
        <taxon>Endopterygota</taxon>
        <taxon>Lepidoptera</taxon>
        <taxon>Glossata</taxon>
        <taxon>Ditrysia</taxon>
        <taxon>Pyraloidea</taxon>
        <taxon>Crambidae</taxon>
        <taxon>Pyraustinae</taxon>
        <taxon>Loxostege</taxon>
    </lineage>
</organism>
<feature type="transmembrane region" description="Helical" evidence="8">
    <location>
        <begin position="366"/>
        <end position="389"/>
    </location>
</feature>
<evidence type="ECO:0000256" key="6">
    <source>
        <dbReference type="ARBA" id="ARBA00023170"/>
    </source>
</evidence>
<evidence type="ECO:0000256" key="5">
    <source>
        <dbReference type="ARBA" id="ARBA00023136"/>
    </source>
</evidence>
<dbReference type="Proteomes" id="UP001549921">
    <property type="component" value="Unassembled WGS sequence"/>
</dbReference>
<gene>
    <name evidence="9" type="ORF">ABMA28_008656</name>
</gene>
<evidence type="ECO:0000256" key="7">
    <source>
        <dbReference type="ARBA" id="ARBA00023180"/>
    </source>
</evidence>
<proteinExistence type="predicted"/>
<feature type="transmembrane region" description="Helical" evidence="8">
    <location>
        <begin position="549"/>
        <end position="573"/>
    </location>
</feature>
<keyword evidence="7" id="KW-0325">Glycoprotein</keyword>
<comment type="subcellular location">
    <subcellularLocation>
        <location evidence="1">Cell membrane</location>
        <topology evidence="1">Multi-pass membrane protein</topology>
    </subcellularLocation>
</comment>
<evidence type="ECO:0000313" key="10">
    <source>
        <dbReference type="Proteomes" id="UP001549921"/>
    </source>
</evidence>
<evidence type="ECO:0000313" key="9">
    <source>
        <dbReference type="EMBL" id="KAL0818130.1"/>
    </source>
</evidence>
<dbReference type="PANTHER" id="PTHR42643">
    <property type="entry name" value="IONOTROPIC RECEPTOR 20A-RELATED"/>
    <property type="match status" value="1"/>
</dbReference>
<keyword evidence="4 8" id="KW-1133">Transmembrane helix</keyword>
<keyword evidence="2" id="KW-1003">Cell membrane</keyword>
<protein>
    <submittedName>
        <fullName evidence="9">Uncharacterized protein</fullName>
    </submittedName>
</protein>
<keyword evidence="5 8" id="KW-0472">Membrane</keyword>
<name>A0ABD0SE71_LOXSC</name>
<feature type="transmembrane region" description="Helical" evidence="8">
    <location>
        <begin position="277"/>
        <end position="295"/>
    </location>
</feature>
<evidence type="ECO:0000256" key="8">
    <source>
        <dbReference type="SAM" id="Phobius"/>
    </source>
</evidence>
<evidence type="ECO:0000256" key="1">
    <source>
        <dbReference type="ARBA" id="ARBA00004651"/>
    </source>
</evidence>
<dbReference type="EMBL" id="JBEDNZ010000022">
    <property type="protein sequence ID" value="KAL0818130.1"/>
    <property type="molecule type" value="Genomic_DNA"/>
</dbReference>
<dbReference type="GO" id="GO:0005886">
    <property type="term" value="C:plasma membrane"/>
    <property type="evidence" value="ECO:0007669"/>
    <property type="project" value="UniProtKB-SubCell"/>
</dbReference>
<dbReference type="SUPFAM" id="SSF53850">
    <property type="entry name" value="Periplasmic binding protein-like II"/>
    <property type="match status" value="1"/>
</dbReference>
<evidence type="ECO:0000256" key="2">
    <source>
        <dbReference type="ARBA" id="ARBA00022475"/>
    </source>
</evidence>
<reference evidence="9 10" key="1">
    <citation type="submission" date="2024-06" db="EMBL/GenBank/DDBJ databases">
        <title>A chromosome-level genome assembly of beet webworm, Loxostege sticticalis.</title>
        <authorList>
            <person name="Zhang Y."/>
        </authorList>
    </citation>
    <scope>NUCLEOTIDE SEQUENCE [LARGE SCALE GENOMIC DNA]</scope>
    <source>
        <strain evidence="9">AQ028</strain>
        <tissue evidence="9">Male pupae</tissue>
    </source>
</reference>
<sequence length="597" mass="68088">MFIPALVDLFKYKVVGSIFVLACWSPIDEVKFVKEFSRLGMSVTFACDPKILDKSPDINFQGVLYIEQNNSNLLDKVNRKHFSHWYKWLIISKEIPDALHAVRYDSDMAILREEIEVFDNETLSEKIVGTSLTVDPATKIFFDDIFVHPEAGATQHNWAYWSPRGLQVTRDWQRIRRRMDVQKYLFRIAAPVAHYSEDTYKGSFAEYLEDMTVLDSGLRCGFGATLLLIEAVNATGVLMPVRYWVSEEKNSTQAVLSSEEAELGGGPLRILKRRMEFVDFIVPMWFISVGFTYLAERESSSNMYVEPFTAGVWWSCLAIGITLAIAQRMASRKREDKDGAFIAVLATWLQQDASAVSDGLSGRWTFIVLSVCSMLVHAYYTSAIVSALMSTGRGGPKTLRELADSRYAIASEDHDFIRDAMFNVQTNWDELEYLKKRKMTSKFYQDIHYGVQLVRQGYTAYHAEYHQLYHYLYKFSDIDICKMQHVDTIPEAMTWLTTTVRGQWTNIFKSAGAWLYETGLARRLVSQLQIKLPPCRAALLAERVTFWDVAPLLALTTLGAIASLGLLGLEIIFAKWAKKDSRVLQMSNSEVSLIVIE</sequence>
<dbReference type="PANTHER" id="PTHR42643:SF32">
    <property type="entry name" value="IONOTROPIC RECEPTOR 31A, ISOFORM C-RELATED"/>
    <property type="match status" value="1"/>
</dbReference>
<dbReference type="AlphaFoldDB" id="A0ABD0SE71"/>
<feature type="transmembrane region" description="Helical" evidence="8">
    <location>
        <begin position="307"/>
        <end position="326"/>
    </location>
</feature>
<evidence type="ECO:0000256" key="3">
    <source>
        <dbReference type="ARBA" id="ARBA00022692"/>
    </source>
</evidence>
<evidence type="ECO:0000256" key="4">
    <source>
        <dbReference type="ARBA" id="ARBA00022989"/>
    </source>
</evidence>
<dbReference type="InterPro" id="IPR052192">
    <property type="entry name" value="Insect_Ionotropic_Sensory_Rcpt"/>
</dbReference>